<dbReference type="PANTHER" id="PTHR34047">
    <property type="entry name" value="NUCLEAR INTRON MATURASE 1, MITOCHONDRIAL-RELATED"/>
    <property type="match status" value="1"/>
</dbReference>
<gene>
    <name evidence="5" type="primary">rt</name>
</gene>
<proteinExistence type="predicted"/>
<dbReference type="EMBL" id="AB627106">
    <property type="protein sequence ID" value="BAK53371.1"/>
    <property type="molecule type" value="Genomic_DNA"/>
</dbReference>
<dbReference type="InterPro" id="IPR030931">
    <property type="entry name" value="Group_II_RT_mat"/>
</dbReference>
<dbReference type="SUPFAM" id="SSF56672">
    <property type="entry name" value="DNA/RNA polymerases"/>
    <property type="match status" value="1"/>
</dbReference>
<dbReference type="GO" id="GO:0006974">
    <property type="term" value="P:DNA damage response"/>
    <property type="evidence" value="ECO:0007669"/>
    <property type="project" value="UniProtKB-KW"/>
</dbReference>
<feature type="compositionally biased region" description="Basic and acidic residues" evidence="2">
    <location>
        <begin position="1"/>
        <end position="17"/>
    </location>
</feature>
<dbReference type="PROSITE" id="PS50878">
    <property type="entry name" value="RT_POL"/>
    <property type="match status" value="1"/>
</dbReference>
<evidence type="ECO:0000256" key="2">
    <source>
        <dbReference type="SAM" id="MobiDB-lite"/>
    </source>
</evidence>
<evidence type="ECO:0000259" key="3">
    <source>
        <dbReference type="PROSITE" id="PS50878"/>
    </source>
</evidence>
<dbReference type="InterPro" id="IPR043502">
    <property type="entry name" value="DNA/RNA_pol_sf"/>
</dbReference>
<dbReference type="InterPro" id="IPR025960">
    <property type="entry name" value="RVT_N"/>
</dbReference>
<organism evidence="5">
    <name type="scientific">Streptococcus suis</name>
    <dbReference type="NCBI Taxonomy" id="1307"/>
    <lineage>
        <taxon>Bacteria</taxon>
        <taxon>Bacillati</taxon>
        <taxon>Bacillota</taxon>
        <taxon>Bacilli</taxon>
        <taxon>Lactobacillales</taxon>
        <taxon>Streptococcaceae</taxon>
        <taxon>Streptococcus</taxon>
    </lineage>
</organism>
<dbReference type="AlphaFoldDB" id="A0A1V1FDE4"/>
<feature type="region of interest" description="Disordered" evidence="2">
    <location>
        <begin position="1"/>
        <end position="24"/>
    </location>
</feature>
<reference evidence="5" key="1">
    <citation type="journal article" date="2011" name="J. Med. Microbiol.">
        <title>Loss of capsule among Streptococcus suis isolates from porcine endocarditis and its biological significance.</title>
        <authorList>
            <person name="Lakkitjaroen N."/>
            <person name="Takamatsu D."/>
            <person name="Okura M."/>
            <person name="Sato M."/>
            <person name="Osaki M."/>
            <person name="Sekizaki T."/>
        </authorList>
    </citation>
    <scope>NUCLEOTIDE SEQUENCE</scope>
    <source>
        <strain evidence="4">NL176</strain>
        <strain evidence="5">NL179</strain>
    </source>
</reference>
<keyword evidence="5" id="KW-0548">Nucleotidyltransferase</keyword>
<dbReference type="EMBL" id="AB627107">
    <property type="protein sequence ID" value="BAK53372.1"/>
    <property type="molecule type" value="Genomic_DNA"/>
</dbReference>
<dbReference type="NCBIfam" id="TIGR04416">
    <property type="entry name" value="group_II_RT_mat"/>
    <property type="match status" value="1"/>
</dbReference>
<keyword evidence="1" id="KW-0227">DNA damage</keyword>
<dbReference type="InterPro" id="IPR051083">
    <property type="entry name" value="GrpII_Intron_Splice-Mob/Def"/>
</dbReference>
<protein>
    <submittedName>
        <fullName evidence="5">Putative reverse transcriptase</fullName>
    </submittedName>
</protein>
<dbReference type="Pfam" id="PF13655">
    <property type="entry name" value="RVT_N"/>
    <property type="match status" value="1"/>
</dbReference>
<evidence type="ECO:0000256" key="1">
    <source>
        <dbReference type="ARBA" id="ARBA00022763"/>
    </source>
</evidence>
<sequence length="568" mass="65643">MVFHDKNGGKPMNDKHSTTASAEKLSHKQLLAKQWKSIDWKRAEQEVNRLQIRIVKATQAKHTNTVKRLQYLLTHSFYAKALAVRRVTTNKGKKTAGVDGELWTTPTQKMEALLSLTDKGYKASPLRRVYIDKKGKKKKRPLGIPTMYDRAMQALYALALEPVAETTADTKSFGFRKGRSCQDACEYIFTALSRKASPQWILEGDIKGCFDNISHDWLLENIPMDKSILKQFLKAGFVFKGELFPTEDGTPQGGIISPILANMALDGLQQVLSDRFHTNRLGKTDLRFKNSHKVNLVRYADDFIVTAATQEIALEAKELIREFLLGRGLELSEEKTLVTHINDGFDLLGWNFRKYKGKLIVKPSKNSIQTVIGKFSETILKRGKAWEQEVLIMKLNQQIRGWTNYHQSVCASEAFSYLDYHLYELLWRWAKRRHPKKGQWWVSTKYWHRRGNRSWVFASGDKELIRVDHTAIVRHTKVRENANPYLDTEYFAQRTFNHGMKRLTGRFKLVWKKQNGRCHHCGLPMELGEDREIFVKVPKSKGGVEEVDNMAYVHSYCQRLFIESRSKE</sequence>
<dbReference type="Pfam" id="PF00078">
    <property type="entry name" value="RVT_1"/>
    <property type="match status" value="1"/>
</dbReference>
<dbReference type="CDD" id="cd01651">
    <property type="entry name" value="RT_G2_intron"/>
    <property type="match status" value="1"/>
</dbReference>
<accession>A0A1V1FDE4</accession>
<dbReference type="InterPro" id="IPR000477">
    <property type="entry name" value="RT_dom"/>
</dbReference>
<dbReference type="InterPro" id="IPR013597">
    <property type="entry name" value="Mat_intron_G2"/>
</dbReference>
<name>A0A1V1FDE4_STRSU</name>
<keyword evidence="5" id="KW-0695">RNA-directed DNA polymerase</keyword>
<dbReference type="PANTHER" id="PTHR34047:SF8">
    <property type="entry name" value="PROTEIN YKFC"/>
    <property type="match status" value="1"/>
</dbReference>
<dbReference type="Pfam" id="PF08388">
    <property type="entry name" value="GIIM"/>
    <property type="match status" value="1"/>
</dbReference>
<feature type="domain" description="Reverse transcriptase" evidence="3">
    <location>
        <begin position="112"/>
        <end position="352"/>
    </location>
</feature>
<dbReference type="GO" id="GO:0003964">
    <property type="term" value="F:RNA-directed DNA polymerase activity"/>
    <property type="evidence" value="ECO:0007669"/>
    <property type="project" value="UniProtKB-KW"/>
</dbReference>
<evidence type="ECO:0000313" key="4">
    <source>
        <dbReference type="EMBL" id="BAK53371.1"/>
    </source>
</evidence>
<keyword evidence="5" id="KW-0808">Transferase</keyword>
<evidence type="ECO:0000313" key="5">
    <source>
        <dbReference type="EMBL" id="BAK53372.1"/>
    </source>
</evidence>